<name>A0A8J6HKR1_TENMO</name>
<reference evidence="2" key="1">
    <citation type="journal article" date="2020" name="J Insects Food Feed">
        <title>The yellow mealworm (Tenebrio molitor) genome: a resource for the emerging insects as food and feed industry.</title>
        <authorList>
            <person name="Eriksson T."/>
            <person name="Andere A."/>
            <person name="Kelstrup H."/>
            <person name="Emery V."/>
            <person name="Picard C."/>
        </authorList>
    </citation>
    <scope>NUCLEOTIDE SEQUENCE</scope>
    <source>
        <strain evidence="2">Stoneville</strain>
        <tissue evidence="2">Whole head</tissue>
    </source>
</reference>
<feature type="compositionally biased region" description="Basic and acidic residues" evidence="1">
    <location>
        <begin position="153"/>
        <end position="169"/>
    </location>
</feature>
<organism evidence="2 3">
    <name type="scientific">Tenebrio molitor</name>
    <name type="common">Yellow mealworm beetle</name>
    <dbReference type="NCBI Taxonomy" id="7067"/>
    <lineage>
        <taxon>Eukaryota</taxon>
        <taxon>Metazoa</taxon>
        <taxon>Ecdysozoa</taxon>
        <taxon>Arthropoda</taxon>
        <taxon>Hexapoda</taxon>
        <taxon>Insecta</taxon>
        <taxon>Pterygota</taxon>
        <taxon>Neoptera</taxon>
        <taxon>Endopterygota</taxon>
        <taxon>Coleoptera</taxon>
        <taxon>Polyphaga</taxon>
        <taxon>Cucujiformia</taxon>
        <taxon>Tenebrionidae</taxon>
        <taxon>Tenebrio</taxon>
    </lineage>
</organism>
<reference evidence="2" key="2">
    <citation type="submission" date="2021-08" db="EMBL/GenBank/DDBJ databases">
        <authorList>
            <person name="Eriksson T."/>
        </authorList>
    </citation>
    <scope>NUCLEOTIDE SEQUENCE</scope>
    <source>
        <strain evidence="2">Stoneville</strain>
        <tissue evidence="2">Whole head</tissue>
    </source>
</reference>
<keyword evidence="3" id="KW-1185">Reference proteome</keyword>
<sequence>MKPQIFYSSRSCNGSDFVDNRAREGASCGAALAEVAEMRRITSEAWHTSRRRDVFDGALGRRVDRGGRDRLRGASGDLGSQSMDCTVCRSISALGGMEAVAEGCMRIRSSRSATAGVSARNAVLAVTPPHSATSSTPPHHRRTPKRRCSSPSKEFDRSCTRGRNSETSHTHHAKSVHMSCGSTAGSCGHVAGR</sequence>
<accession>A0A8J6HKR1</accession>
<dbReference type="EMBL" id="JABDTM020022554">
    <property type="protein sequence ID" value="KAH0815816.1"/>
    <property type="molecule type" value="Genomic_DNA"/>
</dbReference>
<feature type="compositionally biased region" description="Basic residues" evidence="1">
    <location>
        <begin position="138"/>
        <end position="148"/>
    </location>
</feature>
<evidence type="ECO:0000313" key="3">
    <source>
        <dbReference type="Proteomes" id="UP000719412"/>
    </source>
</evidence>
<feature type="region of interest" description="Disordered" evidence="1">
    <location>
        <begin position="126"/>
        <end position="193"/>
    </location>
</feature>
<evidence type="ECO:0000313" key="2">
    <source>
        <dbReference type="EMBL" id="KAH0815816.1"/>
    </source>
</evidence>
<dbReference type="Proteomes" id="UP000719412">
    <property type="component" value="Unassembled WGS sequence"/>
</dbReference>
<feature type="compositionally biased region" description="Low complexity" evidence="1">
    <location>
        <begin position="127"/>
        <end position="137"/>
    </location>
</feature>
<dbReference type="AlphaFoldDB" id="A0A8J6HKR1"/>
<gene>
    <name evidence="2" type="ORF">GEV33_006975</name>
</gene>
<comment type="caution">
    <text evidence="2">The sequence shown here is derived from an EMBL/GenBank/DDBJ whole genome shotgun (WGS) entry which is preliminary data.</text>
</comment>
<protein>
    <submittedName>
        <fullName evidence="2">Uncharacterized protein</fullName>
    </submittedName>
</protein>
<proteinExistence type="predicted"/>
<evidence type="ECO:0000256" key="1">
    <source>
        <dbReference type="SAM" id="MobiDB-lite"/>
    </source>
</evidence>